<reference evidence="1 2" key="1">
    <citation type="submission" date="2020-08" db="EMBL/GenBank/DDBJ databases">
        <title>Genomic Encyclopedia of Type Strains, Phase III (KMG-III): the genomes of soil and plant-associated and newly described type strains.</title>
        <authorList>
            <person name="Whitman W."/>
        </authorList>
    </citation>
    <scope>NUCLEOTIDE SEQUENCE [LARGE SCALE GENOMIC DNA]</scope>
    <source>
        <strain evidence="1 2">CECT 8799</strain>
    </source>
</reference>
<dbReference type="PANTHER" id="PTHR36978">
    <property type="entry name" value="P-LOOP CONTAINING NUCLEOTIDE TRIPHOSPHATE HYDROLASE"/>
    <property type="match status" value="1"/>
</dbReference>
<dbReference type="Pfam" id="PF17784">
    <property type="entry name" value="Sulfotransfer_4"/>
    <property type="match status" value="1"/>
</dbReference>
<protein>
    <recommendedName>
        <fullName evidence="3">Sulfotransferase family protein</fullName>
    </recommendedName>
</protein>
<evidence type="ECO:0000313" key="2">
    <source>
        <dbReference type="Proteomes" id="UP000535937"/>
    </source>
</evidence>
<comment type="caution">
    <text evidence="1">The sequence shown here is derived from an EMBL/GenBank/DDBJ whole genome shotgun (WGS) entry which is preliminary data.</text>
</comment>
<dbReference type="InterPro" id="IPR027417">
    <property type="entry name" value="P-loop_NTPase"/>
</dbReference>
<dbReference type="PANTHER" id="PTHR36978:SF4">
    <property type="entry name" value="P-LOOP CONTAINING NUCLEOSIDE TRIPHOSPHATE HYDROLASE PROTEIN"/>
    <property type="match status" value="1"/>
</dbReference>
<dbReference type="Proteomes" id="UP000535937">
    <property type="component" value="Unassembled WGS sequence"/>
</dbReference>
<dbReference type="SUPFAM" id="SSF52540">
    <property type="entry name" value="P-loop containing nucleoside triphosphate hydrolases"/>
    <property type="match status" value="1"/>
</dbReference>
<dbReference type="InterPro" id="IPR040632">
    <property type="entry name" value="Sulfotransfer_4"/>
</dbReference>
<dbReference type="EMBL" id="JACHWZ010000021">
    <property type="protein sequence ID" value="MBB3062846.1"/>
    <property type="molecule type" value="Genomic_DNA"/>
</dbReference>
<name>A0A7W4ZAS0_9GAMM</name>
<organism evidence="1 2">
    <name type="scientific">Microbulbifer rhizosphaerae</name>
    <dbReference type="NCBI Taxonomy" id="1562603"/>
    <lineage>
        <taxon>Bacteria</taxon>
        <taxon>Pseudomonadati</taxon>
        <taxon>Pseudomonadota</taxon>
        <taxon>Gammaproteobacteria</taxon>
        <taxon>Cellvibrionales</taxon>
        <taxon>Microbulbiferaceae</taxon>
        <taxon>Microbulbifer</taxon>
    </lineage>
</organism>
<dbReference type="RefSeq" id="WP_183462501.1">
    <property type="nucleotide sequence ID" value="NZ_JACHWZ010000021.1"/>
</dbReference>
<dbReference type="Gene3D" id="3.40.50.300">
    <property type="entry name" value="P-loop containing nucleotide triphosphate hydrolases"/>
    <property type="match status" value="1"/>
</dbReference>
<keyword evidence="2" id="KW-1185">Reference proteome</keyword>
<accession>A0A7W4ZAS0</accession>
<proteinExistence type="predicted"/>
<gene>
    <name evidence="1" type="ORF">FHS09_003696</name>
</gene>
<evidence type="ECO:0000313" key="1">
    <source>
        <dbReference type="EMBL" id="MBB3062846.1"/>
    </source>
</evidence>
<dbReference type="AlphaFoldDB" id="A0A7W4ZAS0"/>
<evidence type="ECO:0008006" key="3">
    <source>
        <dbReference type="Google" id="ProtNLM"/>
    </source>
</evidence>
<sequence length="212" mass="24424">MNIQILGASFGRTGTLSLQQALEELGFGPCLHMSNFAADTERCCAWLEELHAEWINWPRLLSGFASAVDWPVCIFLEEILEWAPEARVIVTERDFDSWYRSVSDTVFPALRWAELIPEKVRPEFVRLAREVIGNRTFEGEFDRESAKRLYRTHLENIVETVPADQLLRFSVSDGWGPLCGFLGRPVPDRPFPRENSSGEFFSLLSRMRRVEK</sequence>